<proteinExistence type="predicted"/>
<feature type="region of interest" description="Disordered" evidence="1">
    <location>
        <begin position="69"/>
        <end position="88"/>
    </location>
</feature>
<dbReference type="Proteomes" id="UP000305095">
    <property type="component" value="Unassembled WGS sequence"/>
</dbReference>
<gene>
    <name evidence="3" type="ORF">FDV58_31145</name>
</gene>
<organism evidence="3 4">
    <name type="scientific">Bradyrhizobium elkanii</name>
    <dbReference type="NCBI Taxonomy" id="29448"/>
    <lineage>
        <taxon>Bacteria</taxon>
        <taxon>Pseudomonadati</taxon>
        <taxon>Pseudomonadota</taxon>
        <taxon>Alphaproteobacteria</taxon>
        <taxon>Hyphomicrobiales</taxon>
        <taxon>Nitrobacteraceae</taxon>
        <taxon>Bradyrhizobium</taxon>
    </lineage>
</organism>
<keyword evidence="2" id="KW-0732">Signal</keyword>
<sequence length="88" mass="8820">MIKISLSVLAAALAIASATAVSAAELPTYEAAGLPISAVQAGVIGAANAREQAPVATTSATPHQLSVLTPRNKMTTARAAARTDRSVH</sequence>
<evidence type="ECO:0000313" key="4">
    <source>
        <dbReference type="Proteomes" id="UP000305095"/>
    </source>
</evidence>
<feature type="signal peptide" evidence="2">
    <location>
        <begin position="1"/>
        <end position="23"/>
    </location>
</feature>
<accession>A0A4V6Y797</accession>
<dbReference type="AlphaFoldDB" id="A0A4V6Y797"/>
<evidence type="ECO:0000256" key="2">
    <source>
        <dbReference type="SAM" id="SignalP"/>
    </source>
</evidence>
<protein>
    <submittedName>
        <fullName evidence="3">Uncharacterized protein</fullName>
    </submittedName>
</protein>
<name>A0A4V6Y797_BRAEL</name>
<feature type="chain" id="PRO_5020434707" evidence="2">
    <location>
        <begin position="24"/>
        <end position="88"/>
    </location>
</feature>
<dbReference type="EMBL" id="SZZP01000023">
    <property type="protein sequence ID" value="TKV77505.1"/>
    <property type="molecule type" value="Genomic_DNA"/>
</dbReference>
<dbReference type="RefSeq" id="WP_137482539.1">
    <property type="nucleotide sequence ID" value="NZ_SZZP01000023.1"/>
</dbReference>
<evidence type="ECO:0000313" key="3">
    <source>
        <dbReference type="EMBL" id="TKV77505.1"/>
    </source>
</evidence>
<comment type="caution">
    <text evidence="3">The sequence shown here is derived from an EMBL/GenBank/DDBJ whole genome shotgun (WGS) entry which is preliminary data.</text>
</comment>
<evidence type="ECO:0000256" key="1">
    <source>
        <dbReference type="SAM" id="MobiDB-lite"/>
    </source>
</evidence>
<reference evidence="3 4" key="1">
    <citation type="submission" date="2019-05" db="EMBL/GenBank/DDBJ databases">
        <title>Draft Genome of Bradyrhizobium elkanii strain SEMIA 938, Used in Commercial Inoculants for Lupinus spp. in Brazil.</title>
        <authorList>
            <person name="Hungria M."/>
            <person name="Delamuta J.R.M."/>
            <person name="Ribeiro R.A."/>
            <person name="Nogueira M.A."/>
        </authorList>
    </citation>
    <scope>NUCLEOTIDE SEQUENCE [LARGE SCALE GENOMIC DNA]</scope>
    <source>
        <strain evidence="3 4">Semia 938</strain>
    </source>
</reference>